<reference evidence="2 3" key="1">
    <citation type="journal article" date="2012" name="PLoS Pathog.">
        <title>Diverse lifestyles and strategies of plant pathogenesis encoded in the genomes of eighteen Dothideomycetes fungi.</title>
        <authorList>
            <person name="Ohm R.A."/>
            <person name="Feau N."/>
            <person name="Henrissat B."/>
            <person name="Schoch C.L."/>
            <person name="Horwitz B.A."/>
            <person name="Barry K.W."/>
            <person name="Condon B.J."/>
            <person name="Copeland A.C."/>
            <person name="Dhillon B."/>
            <person name="Glaser F."/>
            <person name="Hesse C.N."/>
            <person name="Kosti I."/>
            <person name="LaButti K."/>
            <person name="Lindquist E.A."/>
            <person name="Lucas S."/>
            <person name="Salamov A.A."/>
            <person name="Bradshaw R.E."/>
            <person name="Ciuffetti L."/>
            <person name="Hamelin R.C."/>
            <person name="Kema G.H.J."/>
            <person name="Lawrence C."/>
            <person name="Scott J.A."/>
            <person name="Spatafora J.W."/>
            <person name="Turgeon B.G."/>
            <person name="de Wit P.J.G.M."/>
            <person name="Zhong S."/>
            <person name="Goodwin S.B."/>
            <person name="Grigoriev I.V."/>
        </authorList>
    </citation>
    <scope>NUCLEOTIDE SEQUENCE [LARGE SCALE GENOMIC DNA]</scope>
    <source>
        <strain evidence="3">ND90Pr / ATCC 201652</strain>
    </source>
</reference>
<keyword evidence="3" id="KW-1185">Reference proteome</keyword>
<dbReference type="AlphaFoldDB" id="M2SBY8"/>
<feature type="region of interest" description="Disordered" evidence="1">
    <location>
        <begin position="1"/>
        <end position="51"/>
    </location>
</feature>
<feature type="compositionally biased region" description="Polar residues" evidence="1">
    <location>
        <begin position="11"/>
        <end position="28"/>
    </location>
</feature>
<protein>
    <submittedName>
        <fullName evidence="2">Uncharacterized protein</fullName>
    </submittedName>
</protein>
<proteinExistence type="predicted"/>
<dbReference type="GeneID" id="19136447"/>
<evidence type="ECO:0000313" key="3">
    <source>
        <dbReference type="Proteomes" id="UP000016934"/>
    </source>
</evidence>
<dbReference type="RefSeq" id="XP_007699383.1">
    <property type="nucleotide sequence ID" value="XM_007701193.1"/>
</dbReference>
<reference evidence="3" key="2">
    <citation type="journal article" date="2013" name="PLoS Genet.">
        <title>Comparative genome structure, secondary metabolite, and effector coding capacity across Cochliobolus pathogens.</title>
        <authorList>
            <person name="Condon B.J."/>
            <person name="Leng Y."/>
            <person name="Wu D."/>
            <person name="Bushley K.E."/>
            <person name="Ohm R.A."/>
            <person name="Otillar R."/>
            <person name="Martin J."/>
            <person name="Schackwitz W."/>
            <person name="Grimwood J."/>
            <person name="MohdZainudin N."/>
            <person name="Xue C."/>
            <person name="Wang R."/>
            <person name="Manning V.A."/>
            <person name="Dhillon B."/>
            <person name="Tu Z.J."/>
            <person name="Steffenson B.J."/>
            <person name="Salamov A."/>
            <person name="Sun H."/>
            <person name="Lowry S."/>
            <person name="LaButti K."/>
            <person name="Han J."/>
            <person name="Copeland A."/>
            <person name="Lindquist E."/>
            <person name="Barry K."/>
            <person name="Schmutz J."/>
            <person name="Baker S.E."/>
            <person name="Ciuffetti L.M."/>
            <person name="Grigoriev I.V."/>
            <person name="Zhong S."/>
            <person name="Turgeon B.G."/>
        </authorList>
    </citation>
    <scope>NUCLEOTIDE SEQUENCE [LARGE SCALE GENOMIC DNA]</scope>
    <source>
        <strain evidence="3">ND90Pr / ATCC 201652</strain>
    </source>
</reference>
<evidence type="ECO:0000256" key="1">
    <source>
        <dbReference type="SAM" id="MobiDB-lite"/>
    </source>
</evidence>
<name>M2SBY8_COCSN</name>
<sequence>MWYSIVPKRVSPSSPSHCSTHMYRTTPVTHDKESKTNSYPMQTHHSHAASRKTYKQNLFISPSTPSPHTQCHLHLSPPPTTNLSHHVLHIPTAPHIRSDTSNFFLERRKERNHDIFCIGHQLGRGSVAPPPPALFFVSPRPRKITEKDTFFCVEVLV</sequence>
<dbReference type="Proteomes" id="UP000016934">
    <property type="component" value="Unassembled WGS sequence"/>
</dbReference>
<organism evidence="2 3">
    <name type="scientific">Cochliobolus sativus (strain ND90Pr / ATCC 201652)</name>
    <name type="common">Common root rot and spot blotch fungus</name>
    <name type="synonym">Bipolaris sorokiniana</name>
    <dbReference type="NCBI Taxonomy" id="665912"/>
    <lineage>
        <taxon>Eukaryota</taxon>
        <taxon>Fungi</taxon>
        <taxon>Dikarya</taxon>
        <taxon>Ascomycota</taxon>
        <taxon>Pezizomycotina</taxon>
        <taxon>Dothideomycetes</taxon>
        <taxon>Pleosporomycetidae</taxon>
        <taxon>Pleosporales</taxon>
        <taxon>Pleosporineae</taxon>
        <taxon>Pleosporaceae</taxon>
        <taxon>Bipolaris</taxon>
    </lineage>
</organism>
<dbReference type="EMBL" id="KB445642">
    <property type="protein sequence ID" value="EMD64823.1"/>
    <property type="molecule type" value="Genomic_DNA"/>
</dbReference>
<dbReference type="KEGG" id="bsc:COCSADRAFT_315001"/>
<gene>
    <name evidence="2" type="ORF">COCSADRAFT_315001</name>
</gene>
<evidence type="ECO:0000313" key="2">
    <source>
        <dbReference type="EMBL" id="EMD64823.1"/>
    </source>
</evidence>
<dbReference type="HOGENOM" id="CLU_1677733_0_0_1"/>
<accession>M2SBY8</accession>